<evidence type="ECO:0000313" key="4">
    <source>
        <dbReference type="EMBL" id="TXE09270.1"/>
    </source>
</evidence>
<proteinExistence type="inferred from homology"/>
<evidence type="ECO:0000256" key="2">
    <source>
        <dbReference type="ARBA" id="ARBA00022679"/>
    </source>
</evidence>
<comment type="similarity">
    <text evidence="1">Belongs to the transferase hexapeptide repeat family.</text>
</comment>
<dbReference type="InterPro" id="IPR011004">
    <property type="entry name" value="Trimer_LpxA-like_sf"/>
</dbReference>
<accession>A0A5C7AKE8</accession>
<dbReference type="CDD" id="cd04647">
    <property type="entry name" value="LbH_MAT_like"/>
    <property type="match status" value="1"/>
</dbReference>
<keyword evidence="5" id="KW-1185">Reference proteome</keyword>
<evidence type="ECO:0000256" key="1">
    <source>
        <dbReference type="ARBA" id="ARBA00007274"/>
    </source>
</evidence>
<dbReference type="PANTHER" id="PTHR43300">
    <property type="entry name" value="ACETYLTRANSFERASE"/>
    <property type="match status" value="1"/>
</dbReference>
<dbReference type="OrthoDB" id="9814490at2"/>
<dbReference type="RefSeq" id="WP_146890818.1">
    <property type="nucleotide sequence ID" value="NZ_VORX01000002.1"/>
</dbReference>
<dbReference type="SUPFAM" id="SSF51161">
    <property type="entry name" value="Trimeric LpxA-like enzymes"/>
    <property type="match status" value="1"/>
</dbReference>
<name>A0A5C7AKE8_9FLAO</name>
<keyword evidence="2 4" id="KW-0808">Transferase</keyword>
<organism evidence="4 5">
    <name type="scientific">Gelidibacter salicanalis</name>
    <dbReference type="NCBI Taxonomy" id="291193"/>
    <lineage>
        <taxon>Bacteria</taxon>
        <taxon>Pseudomonadati</taxon>
        <taxon>Bacteroidota</taxon>
        <taxon>Flavobacteriia</taxon>
        <taxon>Flavobacteriales</taxon>
        <taxon>Flavobacteriaceae</taxon>
        <taxon>Gelidibacter</taxon>
    </lineage>
</organism>
<sequence>MAFLDRQSINSIGFKSIGENILISDKAAFYNPELISIGSNVRIDDFCLLSGTISLGNYIHLSAYNALYGKLGITMEDFSGLSPRCTVFSASDDFSGQSMISPMVPSNLTNVSGGEVKIGRFSQVGANCIILPNLELAEGTVIGAMSLVKESTKAWSLYAGCPAKYIKPRNKNILNLYKTI</sequence>
<dbReference type="AlphaFoldDB" id="A0A5C7AKE8"/>
<evidence type="ECO:0000313" key="5">
    <source>
        <dbReference type="Proteomes" id="UP000321734"/>
    </source>
</evidence>
<dbReference type="EMBL" id="VORX01000002">
    <property type="protein sequence ID" value="TXE09270.1"/>
    <property type="molecule type" value="Genomic_DNA"/>
</dbReference>
<dbReference type="Proteomes" id="UP000321734">
    <property type="component" value="Unassembled WGS sequence"/>
</dbReference>
<protein>
    <submittedName>
        <fullName evidence="4">Acyltransferase</fullName>
    </submittedName>
</protein>
<dbReference type="PANTHER" id="PTHR43300:SF12">
    <property type="entry name" value="CHLORAMPHENICOL ACETYLTRANSFERASE"/>
    <property type="match status" value="1"/>
</dbReference>
<gene>
    <name evidence="4" type="ORF">ES711_04905</name>
</gene>
<dbReference type="Gene3D" id="2.160.10.10">
    <property type="entry name" value="Hexapeptide repeat proteins"/>
    <property type="match status" value="1"/>
</dbReference>
<dbReference type="GO" id="GO:0016746">
    <property type="term" value="F:acyltransferase activity"/>
    <property type="evidence" value="ECO:0007669"/>
    <property type="project" value="UniProtKB-KW"/>
</dbReference>
<reference evidence="4 5" key="1">
    <citation type="submission" date="2019-08" db="EMBL/GenBank/DDBJ databases">
        <title>Genome sequence of Gelidibacter salicanalis IC162T.</title>
        <authorList>
            <person name="Bowman J.P."/>
        </authorList>
    </citation>
    <scope>NUCLEOTIDE SEQUENCE [LARGE SCALE GENOMIC DNA]</scope>
    <source>
        <strain evidence="4 5">IC162</strain>
    </source>
</reference>
<dbReference type="InterPro" id="IPR050179">
    <property type="entry name" value="Trans_hexapeptide_repeat"/>
</dbReference>
<comment type="caution">
    <text evidence="4">The sequence shown here is derived from an EMBL/GenBank/DDBJ whole genome shotgun (WGS) entry which is preliminary data.</text>
</comment>
<keyword evidence="3 4" id="KW-0012">Acyltransferase</keyword>
<evidence type="ECO:0000256" key="3">
    <source>
        <dbReference type="ARBA" id="ARBA00023315"/>
    </source>
</evidence>